<dbReference type="SMART" id="SM00671">
    <property type="entry name" value="SEL1"/>
    <property type="match status" value="7"/>
</dbReference>
<dbReference type="PANTHER" id="PTHR46430">
    <property type="entry name" value="PROTEIN SKT5-RELATED"/>
    <property type="match status" value="1"/>
</dbReference>
<keyword evidence="1" id="KW-0677">Repeat</keyword>
<dbReference type="InterPro" id="IPR051726">
    <property type="entry name" value="Chitin_Synth_Reg"/>
</dbReference>
<proteinExistence type="predicted"/>
<dbReference type="Gene3D" id="1.25.40.10">
    <property type="entry name" value="Tetratricopeptide repeat domain"/>
    <property type="match status" value="2"/>
</dbReference>
<dbReference type="STRING" id="1198029.A0A1U7LK86"/>
<feature type="compositionally biased region" description="Polar residues" evidence="2">
    <location>
        <begin position="1"/>
        <end position="19"/>
    </location>
</feature>
<dbReference type="Proteomes" id="UP000186594">
    <property type="component" value="Unassembled WGS sequence"/>
</dbReference>
<feature type="region of interest" description="Disordered" evidence="2">
    <location>
        <begin position="1"/>
        <end position="171"/>
    </location>
</feature>
<feature type="compositionally biased region" description="Polar residues" evidence="2">
    <location>
        <begin position="520"/>
        <end position="529"/>
    </location>
</feature>
<evidence type="ECO:0000256" key="1">
    <source>
        <dbReference type="ARBA" id="ARBA00022737"/>
    </source>
</evidence>
<feature type="region of interest" description="Disordered" evidence="2">
    <location>
        <begin position="250"/>
        <end position="273"/>
    </location>
</feature>
<dbReference type="InterPro" id="IPR006597">
    <property type="entry name" value="Sel1-like"/>
</dbReference>
<sequence>MQQYPPRTQFRPGQTQNHTRPYIQSPPRHVSRHNGSNPSGPIQGSLPLNEGHYPAQKYPNSKDRQRNNSRTPVSAPSKHMMINQDNAFPAFPGYEDGKGPRKGNHSTSPDLCRLGGPHRNMSRHEDCGNEGRHETAERPDRMQPTAAGQQHLKYHTSRNPGEGRREQDRQYSVPMDCQYYDQTMASAQELDRGVRRLRMTDNEVFQDNSHPQKQNPRANFQERAFQQEHHRDGYGYDEYQSYPQHHEGETINNAYYGQPDEQYPQQLPPPMREEHRPVLHTHEDFSSIKYPPPIPSKIMEYPPQISGPSRANANFSRPNYGRDDVPLEHGYGNYTPSPDLRPSEPHSHPNESRPRTAGGSIRPSRQDWPDHHIPNPGQHYHPTNEYNNQFYPEHLHLSSGNHSPPLHKQHPYDGHPDYTTQYRHENSYFPERYDTQRPPYNAPHVGGAYSGEVRHDLPLKHPYHPSQEDYQNSNFQSPSPPQFSMTAPPSHQVPPVHPPPIRIGQLPKSQPKPRLDPHQQRSLISQNASPHPAPQRHHSGTSSKSKDSLLPPQPVAIPPPVTKQELADLNERVRVTNDEGLMLTYAKKLVEAAIVLADDGGRADDKQIRRNRENYTTEAQRLVKRLVSHIGNKPYPKAMFFLANCHGNGQMGLQIDHEKAFHLYHSAAKLQHAASAYRMAVCYEVGAGTKKDLAKAITAYRQAASLGDTASLYKLGMISLNGLLNQERDFSTAVSWLTKAASQADINNPHALHEMGLLFERPDASKFGLQHNEKKAFKHFMEAAKLYYAPAMFKLGCCFEYGSLGCPMDAKRSVAWYTRAAEKGDSESELALSGWYLTGADCLKQSDTEAYLWARKAAEQGLPKAEFAVGYYTEVGIGCQSDLEQAKKWYVRAASQQQKDAKDRLAELKRSGNTYKRPAQVTRAQVRRDTDSCLVM</sequence>
<feature type="compositionally biased region" description="Basic and acidic residues" evidence="2">
    <location>
        <begin position="341"/>
        <end position="354"/>
    </location>
</feature>
<evidence type="ECO:0000313" key="3">
    <source>
        <dbReference type="EMBL" id="OLL22962.1"/>
    </source>
</evidence>
<dbReference type="OrthoDB" id="272077at2759"/>
<evidence type="ECO:0000256" key="2">
    <source>
        <dbReference type="SAM" id="MobiDB-lite"/>
    </source>
</evidence>
<dbReference type="SUPFAM" id="SSF81901">
    <property type="entry name" value="HCP-like"/>
    <property type="match status" value="1"/>
</dbReference>
<feature type="region of interest" description="Disordered" evidence="2">
    <location>
        <begin position="285"/>
        <end position="564"/>
    </location>
</feature>
<gene>
    <name evidence="3" type="ORF">NEOLI_003528</name>
</gene>
<dbReference type="InterPro" id="IPR011990">
    <property type="entry name" value="TPR-like_helical_dom_sf"/>
</dbReference>
<feature type="compositionally biased region" description="Basic and acidic residues" evidence="2">
    <location>
        <begin position="122"/>
        <end position="141"/>
    </location>
</feature>
<protein>
    <submittedName>
        <fullName evidence="3">Chitin synthase regulatory factor 3</fullName>
    </submittedName>
</protein>
<dbReference type="Pfam" id="PF08238">
    <property type="entry name" value="Sel1"/>
    <property type="match status" value="7"/>
</dbReference>
<accession>A0A1U7LK86</accession>
<reference evidence="3 4" key="1">
    <citation type="submission" date="2016-04" db="EMBL/GenBank/DDBJ databases">
        <title>Evolutionary innovation and constraint leading to complex multicellularity in the Ascomycota.</title>
        <authorList>
            <person name="Cisse O."/>
            <person name="Nguyen A."/>
            <person name="Hewitt D.A."/>
            <person name="Jedd G."/>
            <person name="Stajich J.E."/>
        </authorList>
    </citation>
    <scope>NUCLEOTIDE SEQUENCE [LARGE SCALE GENOMIC DNA]</scope>
    <source>
        <strain evidence="3 4">DAH-3</strain>
    </source>
</reference>
<keyword evidence="4" id="KW-1185">Reference proteome</keyword>
<dbReference type="AlphaFoldDB" id="A0A1U7LK86"/>
<feature type="compositionally biased region" description="Polar residues" evidence="2">
    <location>
        <begin position="33"/>
        <end position="42"/>
    </location>
</feature>
<dbReference type="PANTHER" id="PTHR46430:SF3">
    <property type="entry name" value="ACTIVATOR OF C KINASE PROTEIN 1"/>
    <property type="match status" value="1"/>
</dbReference>
<comment type="caution">
    <text evidence="3">The sequence shown here is derived from an EMBL/GenBank/DDBJ whole genome shotgun (WGS) entry which is preliminary data.</text>
</comment>
<feature type="compositionally biased region" description="Basic and acidic residues" evidence="2">
    <location>
        <begin position="410"/>
        <end position="435"/>
    </location>
</feature>
<feature type="compositionally biased region" description="Low complexity" evidence="2">
    <location>
        <begin position="471"/>
        <end position="490"/>
    </location>
</feature>
<feature type="compositionally biased region" description="Pro residues" evidence="2">
    <location>
        <begin position="491"/>
        <end position="501"/>
    </location>
</feature>
<feature type="compositionally biased region" description="Basic and acidic residues" evidence="2">
    <location>
        <begin position="364"/>
        <end position="373"/>
    </location>
</feature>
<name>A0A1U7LK86_NEOID</name>
<organism evidence="3 4">
    <name type="scientific">Neolecta irregularis (strain DAH-3)</name>
    <dbReference type="NCBI Taxonomy" id="1198029"/>
    <lineage>
        <taxon>Eukaryota</taxon>
        <taxon>Fungi</taxon>
        <taxon>Dikarya</taxon>
        <taxon>Ascomycota</taxon>
        <taxon>Taphrinomycotina</taxon>
        <taxon>Neolectales</taxon>
        <taxon>Neolectaceae</taxon>
        <taxon>Neolecta</taxon>
    </lineage>
</organism>
<evidence type="ECO:0000313" key="4">
    <source>
        <dbReference type="Proteomes" id="UP000186594"/>
    </source>
</evidence>
<feature type="compositionally biased region" description="Polar residues" evidence="2">
    <location>
        <begin position="306"/>
        <end position="317"/>
    </location>
</feature>
<dbReference type="EMBL" id="LXFE01002511">
    <property type="protein sequence ID" value="OLL22962.1"/>
    <property type="molecule type" value="Genomic_DNA"/>
</dbReference>
<feature type="compositionally biased region" description="Pro residues" evidence="2">
    <location>
        <begin position="551"/>
        <end position="561"/>
    </location>
</feature>